<dbReference type="EMBL" id="KI395895">
    <property type="protein sequence ID" value="ERM97704.1"/>
    <property type="molecule type" value="Genomic_DNA"/>
</dbReference>
<dbReference type="Proteomes" id="UP000017836">
    <property type="component" value="Unassembled WGS sequence"/>
</dbReference>
<dbReference type="HOGENOM" id="CLU_1449544_0_0_1"/>
<proteinExistence type="predicted"/>
<gene>
    <name evidence="1" type="ORF">AMTR_s00121p00043880</name>
</gene>
<reference evidence="2" key="1">
    <citation type="journal article" date="2013" name="Science">
        <title>The Amborella genome and the evolution of flowering plants.</title>
        <authorList>
            <consortium name="Amborella Genome Project"/>
        </authorList>
    </citation>
    <scope>NUCLEOTIDE SEQUENCE [LARGE SCALE GENOMIC DNA]</scope>
</reference>
<dbReference type="Gramene" id="ERM97704">
    <property type="protein sequence ID" value="ERM97704"/>
    <property type="gene ID" value="AMTR_s00121p00043880"/>
</dbReference>
<organism evidence="1 2">
    <name type="scientific">Amborella trichopoda</name>
    <dbReference type="NCBI Taxonomy" id="13333"/>
    <lineage>
        <taxon>Eukaryota</taxon>
        <taxon>Viridiplantae</taxon>
        <taxon>Streptophyta</taxon>
        <taxon>Embryophyta</taxon>
        <taxon>Tracheophyta</taxon>
        <taxon>Spermatophyta</taxon>
        <taxon>Magnoliopsida</taxon>
        <taxon>Amborellales</taxon>
        <taxon>Amborellaceae</taxon>
        <taxon>Amborella</taxon>
    </lineage>
</organism>
<sequence length="187" mass="20581">MTSLANGKEDLTGVNSTYNYVGCSTWTGTVDLEKGDEFSKEGFYGTTGVVIEDAISFLLMIHPSQSSNKEIELRPLENEKSLTLLAQFKFEFDPKEASVLPSYGIADVEPTTSIPSKKLPLGAVKSWGLTPSLFRNLNPMAITSNLLPNSGPLKDWTPLRPKPRNRHLKWKGLAESCPPGNLQKDLI</sequence>
<accession>W1NSC3</accession>
<evidence type="ECO:0000313" key="2">
    <source>
        <dbReference type="Proteomes" id="UP000017836"/>
    </source>
</evidence>
<evidence type="ECO:0000313" key="1">
    <source>
        <dbReference type="EMBL" id="ERM97704.1"/>
    </source>
</evidence>
<protein>
    <submittedName>
        <fullName evidence="1">Uncharacterized protein</fullName>
    </submittedName>
</protein>
<keyword evidence="2" id="KW-1185">Reference proteome</keyword>
<name>W1NSC3_AMBTC</name>
<dbReference type="AlphaFoldDB" id="W1NSC3"/>